<dbReference type="InterPro" id="IPR007061">
    <property type="entry name" value="MST-like"/>
</dbReference>
<name>A0A1I2WSF0_9ACTN</name>
<dbReference type="SUPFAM" id="SSF109854">
    <property type="entry name" value="DinB/YfiT-like putative metalloenzymes"/>
    <property type="match status" value="1"/>
</dbReference>
<evidence type="ECO:0000313" key="1">
    <source>
        <dbReference type="EMBL" id="SFH03539.1"/>
    </source>
</evidence>
<proteinExistence type="predicted"/>
<dbReference type="STRING" id="504797.SAMN05421678_11150"/>
<dbReference type="Gene3D" id="1.20.120.450">
    <property type="entry name" value="dinb family like domain"/>
    <property type="match status" value="1"/>
</dbReference>
<organism evidence="1 2">
    <name type="scientific">Actinopolymorpha cephalotaxi</name>
    <dbReference type="NCBI Taxonomy" id="504797"/>
    <lineage>
        <taxon>Bacteria</taxon>
        <taxon>Bacillati</taxon>
        <taxon>Actinomycetota</taxon>
        <taxon>Actinomycetes</taxon>
        <taxon>Propionibacteriales</taxon>
        <taxon>Actinopolymorphaceae</taxon>
        <taxon>Actinopolymorpha</taxon>
    </lineage>
</organism>
<dbReference type="EMBL" id="FOOI01000011">
    <property type="protein sequence ID" value="SFH03539.1"/>
    <property type="molecule type" value="Genomic_DNA"/>
</dbReference>
<dbReference type="Pfam" id="PF04978">
    <property type="entry name" value="MST"/>
    <property type="match status" value="1"/>
</dbReference>
<protein>
    <recommendedName>
        <fullName evidence="3">DinB superfamily protein</fullName>
    </recommendedName>
</protein>
<evidence type="ECO:0008006" key="3">
    <source>
        <dbReference type="Google" id="ProtNLM"/>
    </source>
</evidence>
<gene>
    <name evidence="1" type="ORF">SAMN05421678_11150</name>
</gene>
<evidence type="ECO:0000313" key="2">
    <source>
        <dbReference type="Proteomes" id="UP000199052"/>
    </source>
</evidence>
<dbReference type="Proteomes" id="UP000199052">
    <property type="component" value="Unassembled WGS sequence"/>
</dbReference>
<accession>A0A1I2WSF0</accession>
<dbReference type="AlphaFoldDB" id="A0A1I2WSF0"/>
<reference evidence="1 2" key="1">
    <citation type="submission" date="2016-10" db="EMBL/GenBank/DDBJ databases">
        <authorList>
            <person name="de Groot N.N."/>
        </authorList>
    </citation>
    <scope>NUCLEOTIDE SEQUENCE [LARGE SCALE GENOMIC DNA]</scope>
    <source>
        <strain evidence="1 2">CPCC 202808</strain>
    </source>
</reference>
<dbReference type="InterPro" id="IPR034660">
    <property type="entry name" value="DinB/YfiT-like"/>
</dbReference>
<sequence>MPVSNDSGAILREPPVAGTELDTLLGTLERLRGYVAWKCGGLDQAGLRATLGPSTVTLGGLLKHLAAVEDDMFSVKLHGRAPQPPWDTVDWDADPDWEWRTAADDSPEQLMRLWQDSVDRSRVLVAEAVADGGLARPASFTWPDGRTPNLRRLLADMIEEYARHVGHADLIRESVDGLVGEDPR</sequence>